<feature type="non-terminal residue" evidence="2">
    <location>
        <position position="1"/>
    </location>
</feature>
<sequence length="101" mass="10140">WWTAPGPRSMLGADVELEGERWASGCGSTRTSAPVTACAWTTAPRCSRSSRTASPTCTTPGASATTPAAPTASWTCPPDGTPPCCTPPRTAPASASSSSSP</sequence>
<dbReference type="EMBL" id="CADCSY010000021">
    <property type="protein sequence ID" value="CAA9217716.1"/>
    <property type="molecule type" value="Genomic_DNA"/>
</dbReference>
<reference evidence="2" key="1">
    <citation type="submission" date="2020-02" db="EMBL/GenBank/DDBJ databases">
        <authorList>
            <person name="Meier V. D."/>
        </authorList>
    </citation>
    <scope>NUCLEOTIDE SEQUENCE</scope>
    <source>
        <strain evidence="2">AVDCRST_MAG20</strain>
    </source>
</reference>
<feature type="region of interest" description="Disordered" evidence="1">
    <location>
        <begin position="46"/>
        <end position="74"/>
    </location>
</feature>
<protein>
    <submittedName>
        <fullName evidence="2">Uncharacterized protein</fullName>
    </submittedName>
</protein>
<name>A0A6J4HBR0_9ACTN</name>
<feature type="compositionally biased region" description="Low complexity" evidence="1">
    <location>
        <begin position="52"/>
        <end position="74"/>
    </location>
</feature>
<gene>
    <name evidence="2" type="ORF">AVDCRST_MAG20-456</name>
</gene>
<proteinExistence type="predicted"/>
<dbReference type="AlphaFoldDB" id="A0A6J4HBR0"/>
<evidence type="ECO:0000313" key="2">
    <source>
        <dbReference type="EMBL" id="CAA9217716.1"/>
    </source>
</evidence>
<feature type="non-terminal residue" evidence="2">
    <location>
        <position position="101"/>
    </location>
</feature>
<accession>A0A6J4HBR0</accession>
<organism evidence="2">
    <name type="scientific">uncultured Acidimicrobiales bacterium</name>
    <dbReference type="NCBI Taxonomy" id="310071"/>
    <lineage>
        <taxon>Bacteria</taxon>
        <taxon>Bacillati</taxon>
        <taxon>Actinomycetota</taxon>
        <taxon>Acidimicrobiia</taxon>
        <taxon>Acidimicrobiales</taxon>
        <taxon>environmental samples</taxon>
    </lineage>
</organism>
<evidence type="ECO:0000256" key="1">
    <source>
        <dbReference type="SAM" id="MobiDB-lite"/>
    </source>
</evidence>